<evidence type="ECO:0000313" key="2">
    <source>
        <dbReference type="Proteomes" id="UP000073492"/>
    </source>
</evidence>
<comment type="caution">
    <text evidence="1">The sequence shown here is derived from an EMBL/GenBank/DDBJ whole genome shotgun (WGS) entry which is preliminary data.</text>
</comment>
<sequence length="138" mass="15115">MTHQICQALLYVDDGVALTRKDRKALGMGLGLIYMDATVQHPQKIVAPLVIASVRRLADEAIADRLNALVGPEQARPPVGIEMPLKDREVDKYFGANFRDTELAIVAMAFAIHRSSEIACIPACDLQMTDFGDLFCGN</sequence>
<protein>
    <submittedName>
        <fullName evidence="1">Uncharacterized protein</fullName>
    </submittedName>
</protein>
<proteinExistence type="predicted"/>
<dbReference type="Proteomes" id="UP000073492">
    <property type="component" value="Unassembled WGS sequence"/>
</dbReference>
<evidence type="ECO:0000313" key="1">
    <source>
        <dbReference type="EMBL" id="KXT10128.1"/>
    </source>
</evidence>
<accession>A0A139I608</accession>
<keyword evidence="2" id="KW-1185">Reference proteome</keyword>
<name>A0A139I608_9PEZI</name>
<dbReference type="EMBL" id="LFZO01000284">
    <property type="protein sequence ID" value="KXT10128.1"/>
    <property type="molecule type" value="Genomic_DNA"/>
</dbReference>
<organism evidence="1 2">
    <name type="scientific">Pseudocercospora musae</name>
    <dbReference type="NCBI Taxonomy" id="113226"/>
    <lineage>
        <taxon>Eukaryota</taxon>
        <taxon>Fungi</taxon>
        <taxon>Dikarya</taxon>
        <taxon>Ascomycota</taxon>
        <taxon>Pezizomycotina</taxon>
        <taxon>Dothideomycetes</taxon>
        <taxon>Dothideomycetidae</taxon>
        <taxon>Mycosphaerellales</taxon>
        <taxon>Mycosphaerellaceae</taxon>
        <taxon>Pseudocercospora</taxon>
    </lineage>
</organism>
<dbReference type="OrthoDB" id="10491862at2759"/>
<dbReference type="AlphaFoldDB" id="A0A139I608"/>
<gene>
    <name evidence="1" type="ORF">AC579_500</name>
</gene>
<reference evidence="1 2" key="1">
    <citation type="submission" date="2015-07" db="EMBL/GenBank/DDBJ databases">
        <title>Comparative genomics of the Sigatoka disease complex on banana suggests a link between parallel evolutionary changes in Pseudocercospora fijiensis and Pseudocercospora eumusae and increased virulence on the banana host.</title>
        <authorList>
            <person name="Chang T.-C."/>
            <person name="Salvucci A."/>
            <person name="Crous P.W."/>
            <person name="Stergiopoulos I."/>
        </authorList>
    </citation>
    <scope>NUCLEOTIDE SEQUENCE [LARGE SCALE GENOMIC DNA]</scope>
    <source>
        <strain evidence="1 2">CBS 116634</strain>
    </source>
</reference>